<feature type="transmembrane region" description="Helical" evidence="11">
    <location>
        <begin position="850"/>
        <end position="869"/>
    </location>
</feature>
<evidence type="ECO:0000256" key="7">
    <source>
        <dbReference type="ARBA" id="ARBA00022824"/>
    </source>
</evidence>
<evidence type="ECO:0000256" key="8">
    <source>
        <dbReference type="ARBA" id="ARBA00022989"/>
    </source>
</evidence>
<dbReference type="SUPFAM" id="SSF53649">
    <property type="entry name" value="Alkaline phosphatase-like"/>
    <property type="match status" value="1"/>
</dbReference>
<dbReference type="InterPro" id="IPR039524">
    <property type="entry name" value="PIGO/GPI13"/>
</dbReference>
<feature type="transmembrane region" description="Helical" evidence="11">
    <location>
        <begin position="637"/>
        <end position="662"/>
    </location>
</feature>
<feature type="transmembrane region" description="Helical" evidence="11">
    <location>
        <begin position="701"/>
        <end position="721"/>
    </location>
</feature>
<protein>
    <submittedName>
        <fullName evidence="12">PIGO</fullName>
    </submittedName>
</protein>
<feature type="transmembrane region" description="Helical" evidence="11">
    <location>
        <begin position="668"/>
        <end position="689"/>
    </location>
</feature>
<feature type="transmembrane region" description="Helical" evidence="11">
    <location>
        <begin position="386"/>
        <end position="408"/>
    </location>
</feature>
<comment type="subcellular location">
    <subcellularLocation>
        <location evidence="1">Endoplasmic reticulum membrane</location>
        <topology evidence="1">Multi-pass membrane protein</topology>
    </subcellularLocation>
</comment>
<feature type="transmembrane region" description="Helical" evidence="11">
    <location>
        <begin position="741"/>
        <end position="768"/>
    </location>
</feature>
<feature type="transmembrane region" description="Helical" evidence="11">
    <location>
        <begin position="807"/>
        <end position="830"/>
    </location>
</feature>
<dbReference type="InterPro" id="IPR002591">
    <property type="entry name" value="Phosphodiest/P_Trfase"/>
</dbReference>
<gene>
    <name evidence="12" type="ORF">EB796_009233</name>
</gene>
<evidence type="ECO:0000256" key="5">
    <source>
        <dbReference type="ARBA" id="ARBA00022679"/>
    </source>
</evidence>
<feature type="transmembrane region" description="Helical" evidence="11">
    <location>
        <begin position="454"/>
        <end position="474"/>
    </location>
</feature>
<dbReference type="EMBL" id="VXIV02001507">
    <property type="protein sequence ID" value="KAF6032419.1"/>
    <property type="molecule type" value="Genomic_DNA"/>
</dbReference>
<proteinExistence type="inferred from homology"/>
<organism evidence="12 13">
    <name type="scientific">Bugula neritina</name>
    <name type="common">Brown bryozoan</name>
    <name type="synonym">Sertularia neritina</name>
    <dbReference type="NCBI Taxonomy" id="10212"/>
    <lineage>
        <taxon>Eukaryota</taxon>
        <taxon>Metazoa</taxon>
        <taxon>Spiralia</taxon>
        <taxon>Lophotrochozoa</taxon>
        <taxon>Bryozoa</taxon>
        <taxon>Gymnolaemata</taxon>
        <taxon>Cheilostomatida</taxon>
        <taxon>Flustrina</taxon>
        <taxon>Buguloidea</taxon>
        <taxon>Bugulidae</taxon>
        <taxon>Bugula</taxon>
    </lineage>
</organism>
<keyword evidence="8 11" id="KW-1133">Transmembrane helix</keyword>
<comment type="pathway">
    <text evidence="2">Glycolipid biosynthesis; glycosylphosphatidylinositol-anchor biosynthesis.</text>
</comment>
<evidence type="ECO:0000256" key="10">
    <source>
        <dbReference type="ARBA" id="ARBA00023180"/>
    </source>
</evidence>
<evidence type="ECO:0000313" key="12">
    <source>
        <dbReference type="EMBL" id="KAF6032419.1"/>
    </source>
</evidence>
<dbReference type="GO" id="GO:0006506">
    <property type="term" value="P:GPI anchor biosynthetic process"/>
    <property type="evidence" value="ECO:0007669"/>
    <property type="project" value="UniProtKB-UniPathway"/>
</dbReference>
<keyword evidence="7" id="KW-0256">Endoplasmic reticulum</keyword>
<keyword evidence="10" id="KW-0325">Glycoprotein</keyword>
<comment type="similarity">
    <text evidence="3">Belongs to the PIGG/PIGN/PIGO family. PIGO subfamily.</text>
</comment>
<name>A0A7J7K1B2_BUGNE</name>
<keyword evidence="6 11" id="KW-0812">Transmembrane</keyword>
<keyword evidence="9 11" id="KW-0472">Membrane</keyword>
<evidence type="ECO:0000256" key="2">
    <source>
        <dbReference type="ARBA" id="ARBA00004687"/>
    </source>
</evidence>
<dbReference type="InterPro" id="IPR037675">
    <property type="entry name" value="PIG-O_N"/>
</dbReference>
<keyword evidence="5" id="KW-0808">Transferase</keyword>
<evidence type="ECO:0000256" key="6">
    <source>
        <dbReference type="ARBA" id="ARBA00022692"/>
    </source>
</evidence>
<dbReference type="CDD" id="cd16023">
    <property type="entry name" value="GPI_EPT_3"/>
    <property type="match status" value="1"/>
</dbReference>
<evidence type="ECO:0000256" key="9">
    <source>
        <dbReference type="ARBA" id="ARBA00023136"/>
    </source>
</evidence>
<dbReference type="PANTHER" id="PTHR23071:SF1">
    <property type="entry name" value="GPI ETHANOLAMINE PHOSPHATE TRANSFERASE 3"/>
    <property type="match status" value="1"/>
</dbReference>
<evidence type="ECO:0000256" key="11">
    <source>
        <dbReference type="SAM" id="Phobius"/>
    </source>
</evidence>
<evidence type="ECO:0000256" key="3">
    <source>
        <dbReference type="ARBA" id="ARBA00008695"/>
    </source>
</evidence>
<evidence type="ECO:0000256" key="4">
    <source>
        <dbReference type="ARBA" id="ARBA00022502"/>
    </source>
</evidence>
<dbReference type="GO" id="GO:0051377">
    <property type="term" value="F:mannose-ethanolamine phosphotransferase activity"/>
    <property type="evidence" value="ECO:0007669"/>
    <property type="project" value="InterPro"/>
</dbReference>
<comment type="caution">
    <text evidence="12">The sequence shown here is derived from an EMBL/GenBank/DDBJ whole genome shotgun (WGS) entry which is preliminary data.</text>
</comment>
<feature type="transmembrane region" description="Helical" evidence="11">
    <location>
        <begin position="511"/>
        <end position="530"/>
    </location>
</feature>
<keyword evidence="4" id="KW-0337">GPI-anchor biosynthesis</keyword>
<dbReference type="PANTHER" id="PTHR23071">
    <property type="entry name" value="PHOSPHATIDYLINOSITOL GLYCAN"/>
    <property type="match status" value="1"/>
</dbReference>
<dbReference type="Proteomes" id="UP000593567">
    <property type="component" value="Unassembled WGS sequence"/>
</dbReference>
<dbReference type="Gene3D" id="3.40.720.10">
    <property type="entry name" value="Alkaline Phosphatase, subunit A"/>
    <property type="match status" value="1"/>
</dbReference>
<feature type="transmembrane region" description="Helical" evidence="11">
    <location>
        <begin position="347"/>
        <end position="374"/>
    </location>
</feature>
<dbReference type="Pfam" id="PF01663">
    <property type="entry name" value="Phosphodiest"/>
    <property type="match status" value="1"/>
</dbReference>
<feature type="transmembrane region" description="Helical" evidence="11">
    <location>
        <begin position="542"/>
        <end position="562"/>
    </location>
</feature>
<dbReference type="UniPathway" id="UPA00196"/>
<keyword evidence="13" id="KW-1185">Reference proteome</keyword>
<dbReference type="AlphaFoldDB" id="A0A7J7K1B2"/>
<evidence type="ECO:0000256" key="1">
    <source>
        <dbReference type="ARBA" id="ARBA00004477"/>
    </source>
</evidence>
<evidence type="ECO:0000313" key="13">
    <source>
        <dbReference type="Proteomes" id="UP000593567"/>
    </source>
</evidence>
<accession>A0A7J7K1B2</accession>
<dbReference type="OrthoDB" id="272139at2759"/>
<feature type="transmembrane region" description="Helical" evidence="11">
    <location>
        <begin position="414"/>
        <end position="434"/>
    </location>
</feature>
<dbReference type="InterPro" id="IPR017850">
    <property type="entry name" value="Alkaline_phosphatase_core_sf"/>
</dbReference>
<sequence length="886" mass="99278">MQRLKGLTTGGLPTFVDAGSNFASSEINEDNIIQQLVYANETCVFMGDDTWESLFPKRFSRSYPFPSFNVHDLHTVDGGVKTHLVPEIVKSDFTLLVAHFLGVDHCGHRYGPNHPAMAEKLSEMNEVLRSVVEVMDNETLLIVLGDHGMTTTGDHGGDSSDEINAALLVHTKSEVTWPVQEQKEVSQIDLVPTLSLLLGLPIPYSNLGSLIPELIQNTNTPTSEANLLAALKLNQKQILNYIKHYSQLSNDLPKSQMAVLDKMERALHSSSSEADLQRIKYMTYMRKVKDMCREIWAKFDDKLMLIGGLQVLFSIVLQACSTCGFLAPTSSYTVALLQCSLTVMSLVLSYLTVTPLHCLLILSAMFSIIIVYCVVKYSQVENCLSLTDMLSILCLVLYSLSSLSNSLLINEDKVLHFSAQSILMTIYLSEVIKLVRFQMTKTKEKTTSLMLLKLLLKSPITYLFITLSVVVQLSQVFRACREELIGCETSLFLTPLASLLQEFNSYRNKRFLLLTMPSVFLPAYAVKRILKVRGNLNGHSVLVIFVSYALYTMATLCLADWVSAAIPFLHDWQRTLPAKSTYILLTVGISIILISPLAVYLSSPKSKPVSYNTSVPSIYKYIKETLSKTEDDSERPLVFGLSTVYSATYVALLVMVSIYLMLISGDGMSFSITLALLALVLFLDTHVLCNQSNTPTSISHIIYWFVLCKYYFYCTGHQPTITNIRWDAAFHGFSQDHDTMIVPGILLFTSTFSSQVIFTVSLPLLLIVTESGITFYQSVRSPKARSLTGLGEISLTRQEETTSNNLYHLYSVYLLANLVKTFGALLSAAILRRHLMVWKIFAPAFIYEGASFILTSLISILSYIIFIRLHKAVKYYIRDFELEHVD</sequence>
<reference evidence="12" key="1">
    <citation type="submission" date="2020-06" db="EMBL/GenBank/DDBJ databases">
        <title>Draft genome of Bugula neritina, a colonial animal packing powerful symbionts and potential medicines.</title>
        <authorList>
            <person name="Rayko M."/>
        </authorList>
    </citation>
    <scope>NUCLEOTIDE SEQUENCE [LARGE SCALE GENOMIC DNA]</scope>
    <source>
        <strain evidence="12">Kwan_BN1</strain>
    </source>
</reference>
<dbReference type="GO" id="GO:0005789">
    <property type="term" value="C:endoplasmic reticulum membrane"/>
    <property type="evidence" value="ECO:0007669"/>
    <property type="project" value="UniProtKB-SubCell"/>
</dbReference>
<feature type="transmembrane region" description="Helical" evidence="11">
    <location>
        <begin position="582"/>
        <end position="601"/>
    </location>
</feature>